<keyword evidence="1" id="KW-0863">Zinc-finger</keyword>
<dbReference type="SMART" id="SM00343">
    <property type="entry name" value="ZnF_C2HC"/>
    <property type="match status" value="2"/>
</dbReference>
<feature type="region of interest" description="Disordered" evidence="2">
    <location>
        <begin position="161"/>
        <end position="229"/>
    </location>
</feature>
<proteinExistence type="predicted"/>
<evidence type="ECO:0000256" key="1">
    <source>
        <dbReference type="PROSITE-ProRule" id="PRU00047"/>
    </source>
</evidence>
<dbReference type="Proteomes" id="UP001231189">
    <property type="component" value="Unassembled WGS sequence"/>
</dbReference>
<comment type="caution">
    <text evidence="4">The sequence shown here is derived from an EMBL/GenBank/DDBJ whole genome shotgun (WGS) entry which is preliminary data.</text>
</comment>
<feature type="compositionally biased region" description="Gly residues" evidence="2">
    <location>
        <begin position="487"/>
        <end position="496"/>
    </location>
</feature>
<dbReference type="EMBL" id="JAUUTY010000006">
    <property type="protein sequence ID" value="KAK1620474.1"/>
    <property type="molecule type" value="Genomic_DNA"/>
</dbReference>
<feature type="compositionally biased region" description="Basic and acidic residues" evidence="2">
    <location>
        <begin position="166"/>
        <end position="177"/>
    </location>
</feature>
<sequence length="924" mass="99941">MDSTASHPPGFSRRWAPEGSPESGSSAAPRREEHVSGLGISSESSGGSFAPRQEVRELDPPEGRARVQDRLVWEMPKPSRGKLWTRRIDARRETGAGAWGASPPEMRGLCFRCYRPGHRKRDCTNAEVCMRCWQRGHPAMECKRPRSPSSEEELRRCALAKFARRSSPERRQGHQPERGAGSSSPPLPPPPPPRHQVSPQDPPPPPRRQTPPPPPPPPLPPRAASRLPPMEEWPPIAVAPLWSPGHQGGLENAAMKPWLCVVRRTATMCDLEKRLNLALVATVGGTRPAVTCEQVAAALRWRGVPEGTVSCHTLAPERFLVVFESRELRDHVATMPAVLVAGAPLLFRPWNRQAQASLVPMRSKVTLVLEGVPPHAWDMAVVEDLLGNGCAVETVAPETKARTDMSLFQLTAWTSDLEAIPVARLLAIPEPIQNDGMRSAPGSGSVEEVQTLQYNILVHLVRVEEDAMEDLVLGPGSGRDGRRGKDGSGGGGGDGGQGDRGRRVARDLPWQRGVPDRRRGPGGVPQCSSAVCLPAAAPELEKSWALPGMASPAPFTVQTSPASQQLRRQALSATAKAVVAANPGTSVATGKVVEKVLHDDVRLHEENRAGQGREAEPMGAGDVEITGPDVPVLEQVEWEDAADVLPGAEHEDRGPGGPVEVDKGDVLSNRSSPTGSEVSERSAESVGPSQSWVAADPRPRCEEEFFCVSLSGGARHEVLDGGTCPGVDPLRCEFVEDSADYTESPCRGEESRGSSEWTGPNSQMQMIPKGTHKPGSVLQCTEREQDGAEEEHQLERSELARVKSFCSSILKTLAPPLLSEFERTTGLRADAEPFTPKRVTRRSVAALAGTQVKMASAAESSLLKALGFCPENLPVKEDDLRRFKEFFDSPVQDAHIRVLAAIFGKELPLGFHREAHCMRAVPAI</sequence>
<dbReference type="InterPro" id="IPR036875">
    <property type="entry name" value="Znf_CCHC_sf"/>
</dbReference>
<feature type="compositionally biased region" description="Basic and acidic residues" evidence="2">
    <location>
        <begin position="599"/>
        <end position="616"/>
    </location>
</feature>
<feature type="compositionally biased region" description="Pro residues" evidence="2">
    <location>
        <begin position="185"/>
        <end position="221"/>
    </location>
</feature>
<keyword evidence="5" id="KW-1185">Reference proteome</keyword>
<feature type="region of interest" description="Disordered" evidence="2">
    <location>
        <begin position="647"/>
        <end position="695"/>
    </location>
</feature>
<feature type="region of interest" description="Disordered" evidence="2">
    <location>
        <begin position="1"/>
        <end position="69"/>
    </location>
</feature>
<feature type="compositionally biased region" description="Low complexity" evidence="2">
    <location>
        <begin position="36"/>
        <end position="48"/>
    </location>
</feature>
<protein>
    <recommendedName>
        <fullName evidence="3">CCHC-type domain-containing protein</fullName>
    </recommendedName>
</protein>
<feature type="domain" description="CCHC-type" evidence="3">
    <location>
        <begin position="110"/>
        <end position="125"/>
    </location>
</feature>
<dbReference type="Gene3D" id="4.10.60.10">
    <property type="entry name" value="Zinc finger, CCHC-type"/>
    <property type="match status" value="1"/>
</dbReference>
<dbReference type="SUPFAM" id="SSF57756">
    <property type="entry name" value="Retrovirus zinc finger-like domains"/>
    <property type="match status" value="1"/>
</dbReference>
<feature type="region of interest" description="Disordered" evidence="2">
    <location>
        <begin position="599"/>
        <end position="626"/>
    </location>
</feature>
<dbReference type="AlphaFoldDB" id="A0AAD8RIU9"/>
<reference evidence="4" key="1">
    <citation type="submission" date="2023-07" db="EMBL/GenBank/DDBJ databases">
        <title>A chromosome-level genome assembly of Lolium multiflorum.</title>
        <authorList>
            <person name="Chen Y."/>
            <person name="Copetti D."/>
            <person name="Kolliker R."/>
            <person name="Studer B."/>
        </authorList>
    </citation>
    <scope>NUCLEOTIDE SEQUENCE</scope>
    <source>
        <strain evidence="4">02402/16</strain>
        <tissue evidence="4">Leaf</tissue>
    </source>
</reference>
<name>A0AAD8RIU9_LOLMU</name>
<feature type="compositionally biased region" description="Basic and acidic residues" evidence="2">
    <location>
        <begin position="497"/>
        <end position="506"/>
    </location>
</feature>
<evidence type="ECO:0000259" key="3">
    <source>
        <dbReference type="PROSITE" id="PS50158"/>
    </source>
</evidence>
<dbReference type="PANTHER" id="PTHR33087">
    <property type="entry name" value="OS07G0539200 PROTEIN"/>
    <property type="match status" value="1"/>
</dbReference>
<feature type="compositionally biased region" description="Basic and acidic residues" evidence="2">
    <location>
        <begin position="648"/>
        <end position="665"/>
    </location>
</feature>
<gene>
    <name evidence="4" type="ORF">QYE76_025991</name>
</gene>
<feature type="compositionally biased region" description="Polar residues" evidence="2">
    <location>
        <begin position="668"/>
        <end position="677"/>
    </location>
</feature>
<feature type="compositionally biased region" description="Polar residues" evidence="2">
    <location>
        <begin position="754"/>
        <end position="765"/>
    </location>
</feature>
<organism evidence="4 5">
    <name type="scientific">Lolium multiflorum</name>
    <name type="common">Italian ryegrass</name>
    <name type="synonym">Lolium perenne subsp. multiflorum</name>
    <dbReference type="NCBI Taxonomy" id="4521"/>
    <lineage>
        <taxon>Eukaryota</taxon>
        <taxon>Viridiplantae</taxon>
        <taxon>Streptophyta</taxon>
        <taxon>Embryophyta</taxon>
        <taxon>Tracheophyta</taxon>
        <taxon>Spermatophyta</taxon>
        <taxon>Magnoliopsida</taxon>
        <taxon>Liliopsida</taxon>
        <taxon>Poales</taxon>
        <taxon>Poaceae</taxon>
        <taxon>BOP clade</taxon>
        <taxon>Pooideae</taxon>
        <taxon>Poodae</taxon>
        <taxon>Poeae</taxon>
        <taxon>Poeae Chloroplast Group 2 (Poeae type)</taxon>
        <taxon>Loliodinae</taxon>
        <taxon>Loliinae</taxon>
        <taxon>Lolium</taxon>
    </lineage>
</organism>
<dbReference type="PROSITE" id="PS50158">
    <property type="entry name" value="ZF_CCHC"/>
    <property type="match status" value="1"/>
</dbReference>
<dbReference type="GO" id="GO:0008270">
    <property type="term" value="F:zinc ion binding"/>
    <property type="evidence" value="ECO:0007669"/>
    <property type="project" value="UniProtKB-KW"/>
</dbReference>
<dbReference type="InterPro" id="IPR001878">
    <property type="entry name" value="Znf_CCHC"/>
</dbReference>
<feature type="compositionally biased region" description="Basic and acidic residues" evidence="2">
    <location>
        <begin position="53"/>
        <end position="69"/>
    </location>
</feature>
<evidence type="ECO:0000313" key="4">
    <source>
        <dbReference type="EMBL" id="KAK1620474.1"/>
    </source>
</evidence>
<keyword evidence="1" id="KW-0479">Metal-binding</keyword>
<evidence type="ECO:0000313" key="5">
    <source>
        <dbReference type="Proteomes" id="UP001231189"/>
    </source>
</evidence>
<feature type="region of interest" description="Disordered" evidence="2">
    <location>
        <begin position="742"/>
        <end position="776"/>
    </location>
</feature>
<dbReference type="GO" id="GO:0003676">
    <property type="term" value="F:nucleic acid binding"/>
    <property type="evidence" value="ECO:0007669"/>
    <property type="project" value="InterPro"/>
</dbReference>
<keyword evidence="1" id="KW-0862">Zinc</keyword>
<feature type="region of interest" description="Disordered" evidence="2">
    <location>
        <begin position="471"/>
        <end position="526"/>
    </location>
</feature>
<dbReference type="PANTHER" id="PTHR33087:SF31">
    <property type="entry name" value="OS06G0482850 PROTEIN"/>
    <property type="match status" value="1"/>
</dbReference>
<dbReference type="InterPro" id="IPR053253">
    <property type="entry name" value="Sex_diff_modulator"/>
</dbReference>
<accession>A0AAD8RIU9</accession>
<evidence type="ECO:0000256" key="2">
    <source>
        <dbReference type="SAM" id="MobiDB-lite"/>
    </source>
</evidence>